<protein>
    <submittedName>
        <fullName evidence="2">Transcription factor GTE6</fullName>
    </submittedName>
</protein>
<accession>A0A371HP85</accession>
<name>A0A371HP85_MUCPR</name>
<dbReference type="STRING" id="157652.A0A371HP85"/>
<dbReference type="EMBL" id="QJKJ01002047">
    <property type="protein sequence ID" value="RDY04618.1"/>
    <property type="molecule type" value="Genomic_DNA"/>
</dbReference>
<dbReference type="AlphaFoldDB" id="A0A371HP85"/>
<evidence type="ECO:0000313" key="3">
    <source>
        <dbReference type="Proteomes" id="UP000257109"/>
    </source>
</evidence>
<dbReference type="Proteomes" id="UP000257109">
    <property type="component" value="Unassembled WGS sequence"/>
</dbReference>
<feature type="region of interest" description="Disordered" evidence="1">
    <location>
        <begin position="1"/>
        <end position="21"/>
    </location>
</feature>
<evidence type="ECO:0000256" key="1">
    <source>
        <dbReference type="SAM" id="MobiDB-lite"/>
    </source>
</evidence>
<feature type="non-terminal residue" evidence="2">
    <location>
        <position position="1"/>
    </location>
</feature>
<feature type="compositionally biased region" description="Polar residues" evidence="1">
    <location>
        <begin position="83"/>
        <end position="92"/>
    </location>
</feature>
<organism evidence="2 3">
    <name type="scientific">Mucuna pruriens</name>
    <name type="common">Velvet bean</name>
    <name type="synonym">Dolichos pruriens</name>
    <dbReference type="NCBI Taxonomy" id="157652"/>
    <lineage>
        <taxon>Eukaryota</taxon>
        <taxon>Viridiplantae</taxon>
        <taxon>Streptophyta</taxon>
        <taxon>Embryophyta</taxon>
        <taxon>Tracheophyta</taxon>
        <taxon>Spermatophyta</taxon>
        <taxon>Magnoliopsida</taxon>
        <taxon>eudicotyledons</taxon>
        <taxon>Gunneridae</taxon>
        <taxon>Pentapetalae</taxon>
        <taxon>rosids</taxon>
        <taxon>fabids</taxon>
        <taxon>Fabales</taxon>
        <taxon>Fabaceae</taxon>
        <taxon>Papilionoideae</taxon>
        <taxon>50 kb inversion clade</taxon>
        <taxon>NPAAA clade</taxon>
        <taxon>indigoferoid/millettioid clade</taxon>
        <taxon>Phaseoleae</taxon>
        <taxon>Mucuna</taxon>
    </lineage>
</organism>
<keyword evidence="3" id="KW-1185">Reference proteome</keyword>
<dbReference type="OrthoDB" id="1705497at2759"/>
<sequence>MSCPIPEGGKNQEPKSKTTNGVFKVIKDETARFCVMDADPPQPQPQPGDYLEPFRVSVHQILTRVNKLEKQVTQVEQFYESTDNVQGNNSKGGSLVKDKSREKHLIGTKKPLQDASHTEAAAAKRMQELMRQFSTILRQASANTLQQFF</sequence>
<evidence type="ECO:0000313" key="2">
    <source>
        <dbReference type="EMBL" id="RDY04618.1"/>
    </source>
</evidence>
<proteinExistence type="predicted"/>
<feature type="region of interest" description="Disordered" evidence="1">
    <location>
        <begin position="83"/>
        <end position="102"/>
    </location>
</feature>
<comment type="caution">
    <text evidence="2">The sequence shown here is derived from an EMBL/GenBank/DDBJ whole genome shotgun (WGS) entry which is preliminary data.</text>
</comment>
<gene>
    <name evidence="2" type="primary">GTE6</name>
    <name evidence="2" type="ORF">CR513_11643</name>
</gene>
<reference evidence="2" key="1">
    <citation type="submission" date="2018-05" db="EMBL/GenBank/DDBJ databases">
        <title>Draft genome of Mucuna pruriens seed.</title>
        <authorList>
            <person name="Nnadi N.E."/>
            <person name="Vos R."/>
            <person name="Hasami M.H."/>
            <person name="Devisetty U.K."/>
            <person name="Aguiy J.C."/>
        </authorList>
    </citation>
    <scope>NUCLEOTIDE SEQUENCE [LARGE SCALE GENOMIC DNA]</scope>
    <source>
        <strain evidence="2">JCA_2017</strain>
    </source>
</reference>